<protein>
    <recommendedName>
        <fullName evidence="3">Diacylglycerol kinase</fullName>
    </recommendedName>
</protein>
<dbReference type="EMBL" id="MVGT01003607">
    <property type="protein sequence ID" value="OVA03665.1"/>
    <property type="molecule type" value="Genomic_DNA"/>
</dbReference>
<proteinExistence type="predicted"/>
<dbReference type="OrthoDB" id="1748318at2759"/>
<keyword evidence="2" id="KW-1185">Reference proteome</keyword>
<dbReference type="STRING" id="56857.A0A200PZT6"/>
<dbReference type="Proteomes" id="UP000195402">
    <property type="component" value="Unassembled WGS sequence"/>
</dbReference>
<sequence>MASPLNESSGDSTRIAARSSFIDSIKGCGISGIRIDKEELKRRILIPKYLRLAMCEAIRSKDLNAGGKYDRDENSEAPEAPMVVFVNSKSGGRKGSALKGRLQELMGEEQVS</sequence>
<evidence type="ECO:0000313" key="1">
    <source>
        <dbReference type="EMBL" id="OVA03665.1"/>
    </source>
</evidence>
<reference evidence="1 2" key="1">
    <citation type="journal article" date="2017" name="Mol. Plant">
        <title>The Genome of Medicinal Plant Macleaya cordata Provides New Insights into Benzylisoquinoline Alkaloids Metabolism.</title>
        <authorList>
            <person name="Liu X."/>
            <person name="Liu Y."/>
            <person name="Huang P."/>
            <person name="Ma Y."/>
            <person name="Qing Z."/>
            <person name="Tang Q."/>
            <person name="Cao H."/>
            <person name="Cheng P."/>
            <person name="Zheng Y."/>
            <person name="Yuan Z."/>
            <person name="Zhou Y."/>
            <person name="Liu J."/>
            <person name="Tang Z."/>
            <person name="Zhuo Y."/>
            <person name="Zhang Y."/>
            <person name="Yu L."/>
            <person name="Huang J."/>
            <person name="Yang P."/>
            <person name="Peng Q."/>
            <person name="Zhang J."/>
            <person name="Jiang W."/>
            <person name="Zhang Z."/>
            <person name="Lin K."/>
            <person name="Ro D.K."/>
            <person name="Chen X."/>
            <person name="Xiong X."/>
            <person name="Shang Y."/>
            <person name="Huang S."/>
            <person name="Zeng J."/>
        </authorList>
    </citation>
    <scope>NUCLEOTIDE SEQUENCE [LARGE SCALE GENOMIC DNA]</scope>
    <source>
        <strain evidence="2">cv. BLH2017</strain>
        <tissue evidence="1">Root</tissue>
    </source>
</reference>
<accession>A0A200PZT6</accession>
<comment type="caution">
    <text evidence="1">The sequence shown here is derived from an EMBL/GenBank/DDBJ whole genome shotgun (WGS) entry which is preliminary data.</text>
</comment>
<name>A0A200PZT6_MACCD</name>
<dbReference type="InParanoid" id="A0A200PZT6"/>
<evidence type="ECO:0008006" key="3">
    <source>
        <dbReference type="Google" id="ProtNLM"/>
    </source>
</evidence>
<evidence type="ECO:0000313" key="2">
    <source>
        <dbReference type="Proteomes" id="UP000195402"/>
    </source>
</evidence>
<dbReference type="AlphaFoldDB" id="A0A200PZT6"/>
<organism evidence="1 2">
    <name type="scientific">Macleaya cordata</name>
    <name type="common">Five-seeded plume-poppy</name>
    <name type="synonym">Bocconia cordata</name>
    <dbReference type="NCBI Taxonomy" id="56857"/>
    <lineage>
        <taxon>Eukaryota</taxon>
        <taxon>Viridiplantae</taxon>
        <taxon>Streptophyta</taxon>
        <taxon>Embryophyta</taxon>
        <taxon>Tracheophyta</taxon>
        <taxon>Spermatophyta</taxon>
        <taxon>Magnoliopsida</taxon>
        <taxon>Ranunculales</taxon>
        <taxon>Papaveraceae</taxon>
        <taxon>Papaveroideae</taxon>
        <taxon>Macleaya</taxon>
    </lineage>
</organism>
<gene>
    <name evidence="1" type="ORF">BVC80_1097g4</name>
</gene>